<evidence type="ECO:0000256" key="2">
    <source>
        <dbReference type="ARBA" id="ARBA00009236"/>
    </source>
</evidence>
<keyword evidence="5" id="KW-0808">Transferase</keyword>
<feature type="compositionally biased region" description="Polar residues" evidence="7">
    <location>
        <begin position="105"/>
        <end position="119"/>
    </location>
</feature>
<dbReference type="FunFam" id="3.40.640.10:FF:000027">
    <property type="entry name" value="Serine--pyruvate aminotransferase, mitochondrial"/>
    <property type="match status" value="1"/>
</dbReference>
<feature type="compositionally biased region" description="Pro residues" evidence="7">
    <location>
        <begin position="129"/>
        <end position="140"/>
    </location>
</feature>
<keyword evidence="10" id="KW-1185">Reference proteome</keyword>
<accession>A0A0D2FGP1</accession>
<dbReference type="EMBL" id="KN846959">
    <property type="protein sequence ID" value="KIW67233.1"/>
    <property type="molecule type" value="Genomic_DNA"/>
</dbReference>
<evidence type="ECO:0000313" key="9">
    <source>
        <dbReference type="EMBL" id="KIW67233.1"/>
    </source>
</evidence>
<keyword evidence="6" id="KW-0663">Pyridoxal phosphate</keyword>
<evidence type="ECO:0000256" key="6">
    <source>
        <dbReference type="ARBA" id="ARBA00022898"/>
    </source>
</evidence>
<dbReference type="SUPFAM" id="SSF53383">
    <property type="entry name" value="PLP-dependent transferases"/>
    <property type="match status" value="1"/>
</dbReference>
<evidence type="ECO:0000256" key="5">
    <source>
        <dbReference type="ARBA" id="ARBA00022679"/>
    </source>
</evidence>
<dbReference type="AlphaFoldDB" id="A0A0D2FGP1"/>
<evidence type="ECO:0000259" key="8">
    <source>
        <dbReference type="Pfam" id="PF00266"/>
    </source>
</evidence>
<feature type="region of interest" description="Disordered" evidence="7">
    <location>
        <begin position="100"/>
        <end position="166"/>
    </location>
</feature>
<sequence length="544" mass="59203">MATMATVTPSLYHRALSSSLCSPLSHHSPFSRSLASVGGSPARLLHRPRHGQSLPESQSEFKSPTVNYAVTSRDFFKLASSRSRPYSQATSRLSLISRHLEEHQQSSYPPINTPYTTERASLPSDDVPWNPPSPPAPLPKSPFRVQKRQLSTSTSAKMSSQPPHASLLIPGPIEITDEVSQAMGHYAQSHVGQPFVNTFGETLTQLRQLFQTSNPNSQPFVLAGSGTLGWDLVAANLIEPGEDVLVLHTGYFGDSFADCLSTYGAKPTQLKAPIGDRPQLPEIEAALKEKKYKALTVTHVDTSTGVLSQIQALSDLLRRVSPDTLLVVDGVCSVGGEEIHFDNMAIDVCLTASQKAIGCPPGLSITMVSEKAMNVFKARKSPPGSYYASFKNWLPIMQNYEAKKPSYFATPPTQLVQALNTSLKQILSKPLADRFAQHKKVSDYVKAKVKELGLKELALDPANAAHTMTAIYLPEGMTPPEILPKLMSRGVIFAGGLHREIAARYIRFGHMGVSVTDESRGEVDKALDALREGLVEVQQAKGKN</sequence>
<evidence type="ECO:0000256" key="1">
    <source>
        <dbReference type="ARBA" id="ARBA00001933"/>
    </source>
</evidence>
<dbReference type="Gene3D" id="3.90.1150.10">
    <property type="entry name" value="Aspartate Aminotransferase, domain 1"/>
    <property type="match status" value="1"/>
</dbReference>
<dbReference type="GO" id="GO:0004760">
    <property type="term" value="F:L-serine-pyruvate transaminase activity"/>
    <property type="evidence" value="ECO:0007669"/>
    <property type="project" value="TreeGrafter"/>
</dbReference>
<evidence type="ECO:0000313" key="10">
    <source>
        <dbReference type="Proteomes" id="UP000054266"/>
    </source>
</evidence>
<dbReference type="InterPro" id="IPR015424">
    <property type="entry name" value="PyrdxlP-dep_Trfase"/>
</dbReference>
<reference evidence="9 10" key="1">
    <citation type="submission" date="2015-01" db="EMBL/GenBank/DDBJ databases">
        <title>The Genome Sequence of Capronia semiimmersa CBS27337.</title>
        <authorList>
            <consortium name="The Broad Institute Genomics Platform"/>
            <person name="Cuomo C."/>
            <person name="de Hoog S."/>
            <person name="Gorbushina A."/>
            <person name="Stielow B."/>
            <person name="Teixiera M."/>
            <person name="Abouelleil A."/>
            <person name="Chapman S.B."/>
            <person name="Priest M."/>
            <person name="Young S.K."/>
            <person name="Wortman J."/>
            <person name="Nusbaum C."/>
            <person name="Birren B."/>
        </authorList>
    </citation>
    <scope>NUCLEOTIDE SEQUENCE [LARGE SCALE GENOMIC DNA]</scope>
    <source>
        <strain evidence="9 10">CBS 27337</strain>
    </source>
</reference>
<comment type="cofactor">
    <cofactor evidence="1">
        <name>pyridoxal 5'-phosphate</name>
        <dbReference type="ChEBI" id="CHEBI:597326"/>
    </cofactor>
</comment>
<dbReference type="InterPro" id="IPR015421">
    <property type="entry name" value="PyrdxlP-dep_Trfase_major"/>
</dbReference>
<dbReference type="GO" id="GO:0005777">
    <property type="term" value="C:peroxisome"/>
    <property type="evidence" value="ECO:0007669"/>
    <property type="project" value="TreeGrafter"/>
</dbReference>
<dbReference type="Pfam" id="PF00266">
    <property type="entry name" value="Aminotran_5"/>
    <property type="match status" value="1"/>
</dbReference>
<dbReference type="STRING" id="5601.A0A0D2FGP1"/>
<dbReference type="Gene3D" id="3.40.640.10">
    <property type="entry name" value="Type I PLP-dependent aspartate aminotransferase-like (Major domain)"/>
    <property type="match status" value="1"/>
</dbReference>
<dbReference type="InterPro" id="IPR015422">
    <property type="entry name" value="PyrdxlP-dep_Trfase_small"/>
</dbReference>
<protein>
    <recommendedName>
        <fullName evidence="3">alanine--glyoxylate transaminase</fullName>
        <ecNumber evidence="3">2.6.1.44</ecNumber>
    </recommendedName>
</protein>
<dbReference type="GO" id="GO:0019265">
    <property type="term" value="P:glycine biosynthetic process, by transamination of glyoxylate"/>
    <property type="evidence" value="ECO:0007669"/>
    <property type="project" value="TreeGrafter"/>
</dbReference>
<name>A0A0D2FGP1_9EURO</name>
<feature type="domain" description="Aminotransferase class V" evidence="8">
    <location>
        <begin position="180"/>
        <end position="498"/>
    </location>
</feature>
<dbReference type="PANTHER" id="PTHR21152:SF24">
    <property type="entry name" value="ALANINE--GLYOXYLATE AMINOTRANSFERASE 1"/>
    <property type="match status" value="1"/>
</dbReference>
<keyword evidence="4" id="KW-0032">Aminotransferase</keyword>
<evidence type="ECO:0000256" key="7">
    <source>
        <dbReference type="SAM" id="MobiDB-lite"/>
    </source>
</evidence>
<dbReference type="Proteomes" id="UP000054266">
    <property type="component" value="Unassembled WGS sequence"/>
</dbReference>
<dbReference type="PANTHER" id="PTHR21152">
    <property type="entry name" value="AMINOTRANSFERASE CLASS V"/>
    <property type="match status" value="1"/>
</dbReference>
<dbReference type="GO" id="GO:0008453">
    <property type="term" value="F:alanine-glyoxylate transaminase activity"/>
    <property type="evidence" value="ECO:0007669"/>
    <property type="project" value="UniProtKB-EC"/>
</dbReference>
<proteinExistence type="inferred from homology"/>
<dbReference type="HOGENOM" id="CLU_027686_5_1_1"/>
<evidence type="ECO:0000256" key="4">
    <source>
        <dbReference type="ARBA" id="ARBA00022576"/>
    </source>
</evidence>
<evidence type="ECO:0000256" key="3">
    <source>
        <dbReference type="ARBA" id="ARBA00013049"/>
    </source>
</evidence>
<feature type="region of interest" description="Disordered" evidence="7">
    <location>
        <begin position="31"/>
        <end position="62"/>
    </location>
</feature>
<gene>
    <name evidence="9" type="ORF">PV04_06498</name>
</gene>
<dbReference type="InterPro" id="IPR000192">
    <property type="entry name" value="Aminotrans_V_dom"/>
</dbReference>
<organism evidence="9 10">
    <name type="scientific">Phialophora macrospora</name>
    <dbReference type="NCBI Taxonomy" id="1851006"/>
    <lineage>
        <taxon>Eukaryota</taxon>
        <taxon>Fungi</taxon>
        <taxon>Dikarya</taxon>
        <taxon>Ascomycota</taxon>
        <taxon>Pezizomycotina</taxon>
        <taxon>Eurotiomycetes</taxon>
        <taxon>Chaetothyriomycetidae</taxon>
        <taxon>Chaetothyriales</taxon>
        <taxon>Herpotrichiellaceae</taxon>
        <taxon>Phialophora</taxon>
    </lineage>
</organism>
<dbReference type="EC" id="2.6.1.44" evidence="3"/>
<feature type="compositionally biased region" description="Polar residues" evidence="7">
    <location>
        <begin position="148"/>
        <end position="163"/>
    </location>
</feature>
<comment type="similarity">
    <text evidence="2">Belongs to the class-V pyridoxal-phosphate-dependent aminotransferase family.</text>
</comment>
<dbReference type="FunFam" id="3.90.1150.10:FF:000049">
    <property type="entry name" value="Alanine-glyoxylate aminotransferase 1"/>
    <property type="match status" value="1"/>
</dbReference>